<evidence type="ECO:0000313" key="3">
    <source>
        <dbReference type="Proteomes" id="UP000604046"/>
    </source>
</evidence>
<comment type="caution">
    <text evidence="2">The sequence shown here is derived from an EMBL/GenBank/DDBJ whole genome shotgun (WGS) entry which is preliminary data.</text>
</comment>
<gene>
    <name evidence="2" type="ORF">SNAT2548_LOCUS13798</name>
</gene>
<proteinExistence type="predicted"/>
<dbReference type="EMBL" id="CAJNDS010001513">
    <property type="protein sequence ID" value="CAE7262892.1"/>
    <property type="molecule type" value="Genomic_DNA"/>
</dbReference>
<name>A0A812MTC6_9DINO</name>
<protein>
    <submittedName>
        <fullName evidence="2">Uncharacterized protein</fullName>
    </submittedName>
</protein>
<organism evidence="2 3">
    <name type="scientific">Symbiodinium natans</name>
    <dbReference type="NCBI Taxonomy" id="878477"/>
    <lineage>
        <taxon>Eukaryota</taxon>
        <taxon>Sar</taxon>
        <taxon>Alveolata</taxon>
        <taxon>Dinophyceae</taxon>
        <taxon>Suessiales</taxon>
        <taxon>Symbiodiniaceae</taxon>
        <taxon>Symbiodinium</taxon>
    </lineage>
</organism>
<accession>A0A812MTC6</accession>
<dbReference type="AlphaFoldDB" id="A0A812MTC6"/>
<keyword evidence="3" id="KW-1185">Reference proteome</keyword>
<evidence type="ECO:0000256" key="1">
    <source>
        <dbReference type="SAM" id="Phobius"/>
    </source>
</evidence>
<keyword evidence="1" id="KW-1133">Transmembrane helix</keyword>
<evidence type="ECO:0000313" key="2">
    <source>
        <dbReference type="EMBL" id="CAE7262892.1"/>
    </source>
</evidence>
<keyword evidence="1" id="KW-0472">Membrane</keyword>
<keyword evidence="1" id="KW-0812">Transmembrane</keyword>
<reference evidence="2" key="1">
    <citation type="submission" date="2021-02" db="EMBL/GenBank/DDBJ databases">
        <authorList>
            <person name="Dougan E. K."/>
            <person name="Rhodes N."/>
            <person name="Thang M."/>
            <person name="Chan C."/>
        </authorList>
    </citation>
    <scope>NUCLEOTIDE SEQUENCE</scope>
</reference>
<sequence>MQKRCTFVVSFLRAHASGQRSAGQKLRKLRVNPFLNTLQSNHNTKGLLIVLMPRVIDDIGKLMSVLRHVKALLPQLMAKLTYPGVLGVLAWSLFWGLGL</sequence>
<dbReference type="OrthoDB" id="10521912at2759"/>
<dbReference type="Proteomes" id="UP000604046">
    <property type="component" value="Unassembled WGS sequence"/>
</dbReference>
<feature type="transmembrane region" description="Helical" evidence="1">
    <location>
        <begin position="80"/>
        <end position="98"/>
    </location>
</feature>